<dbReference type="Gene3D" id="1.10.287.1060">
    <property type="entry name" value="ESAT-6-like"/>
    <property type="match status" value="1"/>
</dbReference>
<name>A0ABW8A3X2_9ACTN</name>
<keyword evidence="3" id="KW-1185">Reference proteome</keyword>
<proteinExistence type="predicted"/>
<protein>
    <submittedName>
        <fullName evidence="2">WXG100 family type VII secretion target</fullName>
    </submittedName>
</protein>
<sequence length="280" mass="29703">MAVDPQARGLRVLDGGGATGRAAAGAPHLRLVPPPPGGPPPPGLQAMRSLGRMSIYLVPAAVLVAQAWANERGISQAATNWDAMGRSLDDGIKSLIPDLKQELRKNWQGRDQEAAEAAMTRLSGEIGKLRQVLSSIGSVTDEIGSIVRGFWADMLFVGSTLAGTLVALQVLKLFPHTRAIAMLREMMAGKLALSTSALMLGQLTVMLGLAAKALLNEAKKARQLQVVWPSGAVAIDLTQARIRTGGLPPFQRPLVAGELPPGHQNYEWVAPKRELPTTPS</sequence>
<dbReference type="RefSeq" id="WP_397021022.1">
    <property type="nucleotide sequence ID" value="NZ_JBITMB010000003.1"/>
</dbReference>
<dbReference type="SUPFAM" id="SSF140453">
    <property type="entry name" value="EsxAB dimer-like"/>
    <property type="match status" value="1"/>
</dbReference>
<reference evidence="2 3" key="1">
    <citation type="submission" date="2024-10" db="EMBL/GenBank/DDBJ databases">
        <title>The Natural Products Discovery Center: Release of the First 8490 Sequenced Strains for Exploring Actinobacteria Biosynthetic Diversity.</title>
        <authorList>
            <person name="Kalkreuter E."/>
            <person name="Kautsar S.A."/>
            <person name="Yang D."/>
            <person name="Bader C.D."/>
            <person name="Teijaro C.N."/>
            <person name="Fluegel L."/>
            <person name="Davis C.M."/>
            <person name="Simpson J.R."/>
            <person name="Lauterbach L."/>
            <person name="Steele A.D."/>
            <person name="Gui C."/>
            <person name="Meng S."/>
            <person name="Li G."/>
            <person name="Viehrig K."/>
            <person name="Ye F."/>
            <person name="Su P."/>
            <person name="Kiefer A.F."/>
            <person name="Nichols A."/>
            <person name="Cepeda A.J."/>
            <person name="Yan W."/>
            <person name="Fan B."/>
            <person name="Jiang Y."/>
            <person name="Adhikari A."/>
            <person name="Zheng C.-J."/>
            <person name="Schuster L."/>
            <person name="Cowan T.M."/>
            <person name="Smanski M.J."/>
            <person name="Chevrette M.G."/>
            <person name="De Carvalho L.P.S."/>
            <person name="Shen B."/>
        </authorList>
    </citation>
    <scope>NUCLEOTIDE SEQUENCE [LARGE SCALE GENOMIC DNA]</scope>
    <source>
        <strain evidence="2 3">NPDC049503</strain>
    </source>
</reference>
<gene>
    <name evidence="2" type="ORF">ACIBP5_14715</name>
</gene>
<feature type="compositionally biased region" description="Pro residues" evidence="1">
    <location>
        <begin position="32"/>
        <end position="41"/>
    </location>
</feature>
<organism evidence="2 3">
    <name type="scientific">Nonomuraea indica</name>
    <dbReference type="NCBI Taxonomy" id="1581193"/>
    <lineage>
        <taxon>Bacteria</taxon>
        <taxon>Bacillati</taxon>
        <taxon>Actinomycetota</taxon>
        <taxon>Actinomycetes</taxon>
        <taxon>Streptosporangiales</taxon>
        <taxon>Streptosporangiaceae</taxon>
        <taxon>Nonomuraea</taxon>
    </lineage>
</organism>
<evidence type="ECO:0000313" key="2">
    <source>
        <dbReference type="EMBL" id="MFI7441205.1"/>
    </source>
</evidence>
<dbReference type="InterPro" id="IPR036689">
    <property type="entry name" value="ESAT-6-like_sf"/>
</dbReference>
<evidence type="ECO:0000256" key="1">
    <source>
        <dbReference type="SAM" id="MobiDB-lite"/>
    </source>
</evidence>
<evidence type="ECO:0000313" key="3">
    <source>
        <dbReference type="Proteomes" id="UP001612928"/>
    </source>
</evidence>
<feature type="region of interest" description="Disordered" evidence="1">
    <location>
        <begin position="1"/>
        <end position="41"/>
    </location>
</feature>
<dbReference type="EMBL" id="JBITMB010000003">
    <property type="protein sequence ID" value="MFI7441205.1"/>
    <property type="molecule type" value="Genomic_DNA"/>
</dbReference>
<dbReference type="Proteomes" id="UP001612928">
    <property type="component" value="Unassembled WGS sequence"/>
</dbReference>
<comment type="caution">
    <text evidence="2">The sequence shown here is derived from an EMBL/GenBank/DDBJ whole genome shotgun (WGS) entry which is preliminary data.</text>
</comment>
<accession>A0ABW8A3X2</accession>